<dbReference type="EMBL" id="VUJX02000006">
    <property type="protein sequence ID" value="KAL0935720.1"/>
    <property type="molecule type" value="Genomic_DNA"/>
</dbReference>
<organism evidence="1 2">
    <name type="scientific">Colletotrichum truncatum</name>
    <name type="common">Anthracnose fungus</name>
    <name type="synonym">Colletotrichum capsici</name>
    <dbReference type="NCBI Taxonomy" id="5467"/>
    <lineage>
        <taxon>Eukaryota</taxon>
        <taxon>Fungi</taxon>
        <taxon>Dikarya</taxon>
        <taxon>Ascomycota</taxon>
        <taxon>Pezizomycotina</taxon>
        <taxon>Sordariomycetes</taxon>
        <taxon>Hypocreomycetidae</taxon>
        <taxon>Glomerellales</taxon>
        <taxon>Glomerellaceae</taxon>
        <taxon>Colletotrichum</taxon>
        <taxon>Colletotrichum truncatum species complex</taxon>
    </lineage>
</organism>
<accession>A0ACC3YUW5</accession>
<name>A0ACC3YUW5_COLTU</name>
<keyword evidence="2" id="KW-1185">Reference proteome</keyword>
<reference evidence="1 2" key="1">
    <citation type="journal article" date="2020" name="Phytopathology">
        <title>Genome Sequence Resources of Colletotrichum truncatum, C. plurivorum, C. musicola, and C. sojae: Four Species Pathogenic to Soybean (Glycine max).</title>
        <authorList>
            <person name="Rogerio F."/>
            <person name="Boufleur T.R."/>
            <person name="Ciampi-Guillardi M."/>
            <person name="Sukno S.A."/>
            <person name="Thon M.R."/>
            <person name="Massola Junior N.S."/>
            <person name="Baroncelli R."/>
        </authorList>
    </citation>
    <scope>NUCLEOTIDE SEQUENCE [LARGE SCALE GENOMIC DNA]</scope>
    <source>
        <strain evidence="1 2">CMES1059</strain>
    </source>
</reference>
<evidence type="ECO:0000313" key="1">
    <source>
        <dbReference type="EMBL" id="KAL0935720.1"/>
    </source>
</evidence>
<proteinExistence type="predicted"/>
<dbReference type="Proteomes" id="UP000805649">
    <property type="component" value="Unassembled WGS sequence"/>
</dbReference>
<protein>
    <submittedName>
        <fullName evidence="1">Uncharacterized protein</fullName>
    </submittedName>
</protein>
<sequence length="229" mass="25929">MFHASLDASNYKPWSADRRTEPLGQDVPLPPPSVHRSRAVLPPRLNGGKSHGQFTVRLGIRCGSISWGFFFLTRAKRCRERGTASSDLMDGRRANKARLRDGTGVVLWVCTRTHVQERTATKAHHHHPWTEEHVLLSHTQYCRGTSNLMWMAKFLTSLAMRGPRLHWGRGALWISKGKKGKPPRLEFWIYQGGHLALLITIAPFSLRRLVLPPPFTTLTPPLSSPSHRL</sequence>
<evidence type="ECO:0000313" key="2">
    <source>
        <dbReference type="Proteomes" id="UP000805649"/>
    </source>
</evidence>
<gene>
    <name evidence="1" type="ORF">CTRU02_210311</name>
</gene>
<comment type="caution">
    <text evidence="1">The sequence shown here is derived from an EMBL/GenBank/DDBJ whole genome shotgun (WGS) entry which is preliminary data.</text>
</comment>